<proteinExistence type="predicted"/>
<reference evidence="1" key="1">
    <citation type="submission" date="2014-09" db="EMBL/GenBank/DDBJ databases">
        <authorList>
            <person name="Magalhaes I.L.F."/>
            <person name="Oliveira U."/>
            <person name="Santos F.R."/>
            <person name="Vidigal T.H.D.A."/>
            <person name="Brescovit A.D."/>
            <person name="Santos A.J."/>
        </authorList>
    </citation>
    <scope>NUCLEOTIDE SEQUENCE</scope>
    <source>
        <tissue evidence="1">Shoot tissue taken approximately 20 cm above the soil surface</tissue>
    </source>
</reference>
<dbReference type="AlphaFoldDB" id="A0A0A9ASM4"/>
<name>A0A0A9ASM4_ARUDO</name>
<reference evidence="1" key="2">
    <citation type="journal article" date="2015" name="Data Brief">
        <title>Shoot transcriptome of the giant reed, Arundo donax.</title>
        <authorList>
            <person name="Barrero R.A."/>
            <person name="Guerrero F.D."/>
            <person name="Moolhuijzen P."/>
            <person name="Goolsby J.A."/>
            <person name="Tidwell J."/>
            <person name="Bellgard S.E."/>
            <person name="Bellgard M.I."/>
        </authorList>
    </citation>
    <scope>NUCLEOTIDE SEQUENCE</scope>
    <source>
        <tissue evidence="1">Shoot tissue taken approximately 20 cm above the soil surface</tissue>
    </source>
</reference>
<evidence type="ECO:0000313" key="1">
    <source>
        <dbReference type="EMBL" id="JAD54749.1"/>
    </source>
</evidence>
<sequence length="58" mass="6932">MYSNPHKNFPYFRKHVNYEKGYPIHVKKLPNNAYFTRDLTHDSCSSILKAHSHVNKEQ</sequence>
<accession>A0A0A9ASM4</accession>
<dbReference type="EMBL" id="GBRH01243146">
    <property type="protein sequence ID" value="JAD54749.1"/>
    <property type="molecule type" value="Transcribed_RNA"/>
</dbReference>
<organism evidence="1">
    <name type="scientific">Arundo donax</name>
    <name type="common">Giant reed</name>
    <name type="synonym">Donax arundinaceus</name>
    <dbReference type="NCBI Taxonomy" id="35708"/>
    <lineage>
        <taxon>Eukaryota</taxon>
        <taxon>Viridiplantae</taxon>
        <taxon>Streptophyta</taxon>
        <taxon>Embryophyta</taxon>
        <taxon>Tracheophyta</taxon>
        <taxon>Spermatophyta</taxon>
        <taxon>Magnoliopsida</taxon>
        <taxon>Liliopsida</taxon>
        <taxon>Poales</taxon>
        <taxon>Poaceae</taxon>
        <taxon>PACMAD clade</taxon>
        <taxon>Arundinoideae</taxon>
        <taxon>Arundineae</taxon>
        <taxon>Arundo</taxon>
    </lineage>
</organism>
<protein>
    <submittedName>
        <fullName evidence="1">Uncharacterized protein</fullName>
    </submittedName>
</protein>